<dbReference type="GO" id="GO:0051604">
    <property type="term" value="P:protein maturation"/>
    <property type="evidence" value="ECO:0007669"/>
    <property type="project" value="InterPro"/>
</dbReference>
<dbReference type="AlphaFoldDB" id="A0A2Z4Y726"/>
<dbReference type="EMBL" id="CP030759">
    <property type="protein sequence ID" value="AXA36628.1"/>
    <property type="molecule type" value="Genomic_DNA"/>
</dbReference>
<dbReference type="Proteomes" id="UP000262583">
    <property type="component" value="Chromosome"/>
</dbReference>
<dbReference type="GO" id="GO:0016151">
    <property type="term" value="F:nickel cation binding"/>
    <property type="evidence" value="ECO:0007669"/>
    <property type="project" value="InterPro"/>
</dbReference>
<evidence type="ECO:0008006" key="6">
    <source>
        <dbReference type="Google" id="ProtNLM"/>
    </source>
</evidence>
<dbReference type="PANTHER" id="PTHR34535">
    <property type="entry name" value="HYDROGENASE MATURATION FACTOR HYPA"/>
    <property type="match status" value="1"/>
</dbReference>
<evidence type="ECO:0000313" key="5">
    <source>
        <dbReference type="Proteomes" id="UP000262583"/>
    </source>
</evidence>
<keyword evidence="3" id="KW-0862">Zinc</keyword>
<evidence type="ECO:0000256" key="3">
    <source>
        <dbReference type="ARBA" id="ARBA00022833"/>
    </source>
</evidence>
<sequence length="119" mass="12404">MEDVVGAILDSLKREGVTQQGAVKEVKLKVGALDIHSSESFAQAFTSLTQGTLLEGARLDLEIVPARITCAKCGHSGDIGVGEADGHQAEPVVECPQCGEPCVVTGGRGIHPIDIIIED</sequence>
<protein>
    <recommendedName>
        <fullName evidence="6">Hydrogenase maturation factor HypA</fullName>
    </recommendedName>
</protein>
<proteinExistence type="predicted"/>
<dbReference type="Pfam" id="PF01155">
    <property type="entry name" value="HypA"/>
    <property type="match status" value="1"/>
</dbReference>
<dbReference type="PANTHER" id="PTHR34535:SF3">
    <property type="entry name" value="HYDROGENASE MATURATION FACTOR HYPA"/>
    <property type="match status" value="1"/>
</dbReference>
<evidence type="ECO:0000256" key="2">
    <source>
        <dbReference type="ARBA" id="ARBA00022723"/>
    </source>
</evidence>
<reference evidence="4 5" key="1">
    <citation type="submission" date="2018-05" db="EMBL/GenBank/DDBJ databases">
        <title>A metagenomic window into the 2 km-deep terrestrial subsurface aquifer revealed taxonomically and functionally diverse microbial community comprising novel uncultured bacterial lineages.</title>
        <authorList>
            <person name="Kadnikov V.V."/>
            <person name="Mardanov A.V."/>
            <person name="Beletsky A.V."/>
            <person name="Banks D."/>
            <person name="Pimenov N.V."/>
            <person name="Frank Y.A."/>
            <person name="Karnachuk O.V."/>
            <person name="Ravin N.V."/>
        </authorList>
    </citation>
    <scope>NUCLEOTIDE SEQUENCE [LARGE SCALE GENOMIC DNA]</scope>
    <source>
        <strain evidence="4">BY</strain>
    </source>
</reference>
<dbReference type="GO" id="GO:0008270">
    <property type="term" value="F:zinc ion binding"/>
    <property type="evidence" value="ECO:0007669"/>
    <property type="project" value="TreeGrafter"/>
</dbReference>
<evidence type="ECO:0000313" key="4">
    <source>
        <dbReference type="EMBL" id="AXA36628.1"/>
    </source>
</evidence>
<keyword evidence="2" id="KW-0479">Metal-binding</keyword>
<dbReference type="InterPro" id="IPR000688">
    <property type="entry name" value="HypA/HybF"/>
</dbReference>
<gene>
    <name evidence="4" type="ORF">BRCON_1851</name>
</gene>
<accession>A0A2Z4Y726</accession>
<evidence type="ECO:0000256" key="1">
    <source>
        <dbReference type="ARBA" id="ARBA00022596"/>
    </source>
</evidence>
<organism evidence="4 5">
    <name type="scientific">Sumerlaea chitinivorans</name>
    <dbReference type="NCBI Taxonomy" id="2250252"/>
    <lineage>
        <taxon>Bacteria</taxon>
        <taxon>Candidatus Sumerlaeota</taxon>
        <taxon>Candidatus Sumerlaeia</taxon>
        <taxon>Candidatus Sumerlaeales</taxon>
        <taxon>Candidatus Sumerlaeaceae</taxon>
        <taxon>Candidatus Sumerlaea</taxon>
    </lineage>
</organism>
<keyword evidence="1" id="KW-0533">Nickel</keyword>
<dbReference type="Gene3D" id="3.30.2320.80">
    <property type="match status" value="1"/>
</dbReference>
<dbReference type="KEGG" id="schv:BRCON_1851"/>
<name>A0A2Z4Y726_SUMC1</name>